<dbReference type="InterPro" id="IPR002110">
    <property type="entry name" value="Ankyrin_rpt"/>
</dbReference>
<dbReference type="PANTHER" id="PTHR24141">
    <property type="entry name" value="2-5A-DEPENDENT RIBONUCLEASE"/>
    <property type="match status" value="1"/>
</dbReference>
<evidence type="ECO:0000256" key="2">
    <source>
        <dbReference type="ARBA" id="ARBA00023043"/>
    </source>
</evidence>
<feature type="repeat" description="ANK" evidence="3">
    <location>
        <begin position="178"/>
        <end position="210"/>
    </location>
</feature>
<dbReference type="PROSITE" id="PS50088">
    <property type="entry name" value="ANK_REPEAT"/>
    <property type="match status" value="8"/>
</dbReference>
<dbReference type="PRINTS" id="PR01415">
    <property type="entry name" value="ANKYRIN"/>
</dbReference>
<feature type="repeat" description="ANK" evidence="3">
    <location>
        <begin position="244"/>
        <end position="276"/>
    </location>
</feature>
<dbReference type="GO" id="GO:0004540">
    <property type="term" value="F:RNA nuclease activity"/>
    <property type="evidence" value="ECO:0007669"/>
    <property type="project" value="TreeGrafter"/>
</dbReference>
<accession>A0A9W9RUB5</accession>
<feature type="repeat" description="ANK" evidence="3">
    <location>
        <begin position="547"/>
        <end position="580"/>
    </location>
</feature>
<keyword evidence="1" id="KW-0677">Repeat</keyword>
<organism evidence="4 5">
    <name type="scientific">Penicillium concentricum</name>
    <dbReference type="NCBI Taxonomy" id="293559"/>
    <lineage>
        <taxon>Eukaryota</taxon>
        <taxon>Fungi</taxon>
        <taxon>Dikarya</taxon>
        <taxon>Ascomycota</taxon>
        <taxon>Pezizomycotina</taxon>
        <taxon>Eurotiomycetes</taxon>
        <taxon>Eurotiomycetidae</taxon>
        <taxon>Eurotiales</taxon>
        <taxon>Aspergillaceae</taxon>
        <taxon>Penicillium</taxon>
    </lineage>
</organism>
<dbReference type="InterPro" id="IPR036770">
    <property type="entry name" value="Ankyrin_rpt-contain_sf"/>
</dbReference>
<protein>
    <recommendedName>
        <fullName evidence="6">ZZ-type domain-containing protein</fullName>
    </recommendedName>
</protein>
<feature type="repeat" description="ANK" evidence="3">
    <location>
        <begin position="376"/>
        <end position="409"/>
    </location>
</feature>
<evidence type="ECO:0000313" key="4">
    <source>
        <dbReference type="EMBL" id="KAJ5365134.1"/>
    </source>
</evidence>
<feature type="repeat" description="ANK" evidence="3">
    <location>
        <begin position="277"/>
        <end position="309"/>
    </location>
</feature>
<comment type="caution">
    <text evidence="4">The sequence shown here is derived from an EMBL/GenBank/DDBJ whole genome shotgun (WGS) entry which is preliminary data.</text>
</comment>
<dbReference type="OrthoDB" id="195446at2759"/>
<feature type="repeat" description="ANK" evidence="3">
    <location>
        <begin position="479"/>
        <end position="511"/>
    </location>
</feature>
<dbReference type="PROSITE" id="PS50297">
    <property type="entry name" value="ANK_REP_REGION"/>
    <property type="match status" value="8"/>
</dbReference>
<proteinExistence type="predicted"/>
<dbReference type="RefSeq" id="XP_056576601.1">
    <property type="nucleotide sequence ID" value="XM_056725750.1"/>
</dbReference>
<dbReference type="Gene3D" id="1.25.40.20">
    <property type="entry name" value="Ankyrin repeat-containing domain"/>
    <property type="match status" value="3"/>
</dbReference>
<evidence type="ECO:0000256" key="3">
    <source>
        <dbReference type="PROSITE-ProRule" id="PRU00023"/>
    </source>
</evidence>
<feature type="repeat" description="ANK" evidence="3">
    <location>
        <begin position="445"/>
        <end position="478"/>
    </location>
</feature>
<reference evidence="4" key="2">
    <citation type="journal article" date="2023" name="IMA Fungus">
        <title>Comparative genomic study of the Penicillium genus elucidates a diverse pangenome and 15 lateral gene transfer events.</title>
        <authorList>
            <person name="Petersen C."/>
            <person name="Sorensen T."/>
            <person name="Nielsen M.R."/>
            <person name="Sondergaard T.E."/>
            <person name="Sorensen J.L."/>
            <person name="Fitzpatrick D.A."/>
            <person name="Frisvad J.C."/>
            <person name="Nielsen K.L."/>
        </authorList>
    </citation>
    <scope>NUCLEOTIDE SEQUENCE</scope>
    <source>
        <strain evidence="4">IBT 3081</strain>
    </source>
</reference>
<dbReference type="SMART" id="SM00248">
    <property type="entry name" value="ANK"/>
    <property type="match status" value="12"/>
</dbReference>
<sequence length="683" mass="75808">MKTPAYLLVTRLVHYTTQEFFQCNRSTWFPNANYDIGSICVAYLSCDIFKSGHCQTVEDFISRREHCPFGTYAAAFWGTHIRECEADGEQPQSEEAIITLLLDTPKVNSCMQFMLSIPQYSDDDDQYNSVHMESEGYKYSLSTAQIATGLHLAAYFELPDVAQKLISFGSSVDCVDAAERTPLSWAMEHNRLDSITLLLSHGADPNIKDSEGIAPLVFPIYQGCERAVQLLIEENSDLLSSFENGQLLLHVSARGGSEKVTRLLLEQGISAHSKDHEGHTPLFHAARCDHLNLVQLFLDWDLDANPQDIELDASISVAAEFGNEAIVQFLLDKGADPNNLYYGDRTPLMWASVEGQTSAIQVLLKWGVELETKNSKGQTALSFAAMGWSTEKAIQLLLENGADVNSEDNDGRSMFFHAASEDEHTNLIALFTSTKIRNIHQPDRYGRTPLHVAATRGHLQPILTLLNTDGVELEIKDYRGHTALHCAAACPRIQVVQLLLENGADINSEDNDGRSVFSHAASENRYTNLTALFTSTKIRNIHRPDRYGRTPLHIAATHGHLQSVLTLLKSDGVDCEAQDKFGRTVLSDATLRKRFDVVKILDTFSETSSQMTVDSVVQATSLEDVNVCCDVCTVYVLKGKAFSHCATCHGGDFDICEVCYHVGARCLDRSHLMELRHEKGLAP</sequence>
<keyword evidence="5" id="KW-1185">Reference proteome</keyword>
<dbReference type="Pfam" id="PF12796">
    <property type="entry name" value="Ank_2"/>
    <property type="match status" value="4"/>
</dbReference>
<keyword evidence="2 3" id="KW-0040">ANK repeat</keyword>
<feature type="repeat" description="ANK" evidence="3">
    <location>
        <begin position="343"/>
        <end position="375"/>
    </location>
</feature>
<gene>
    <name evidence="4" type="ORF">N7517_008020</name>
</gene>
<evidence type="ECO:0000313" key="5">
    <source>
        <dbReference type="Proteomes" id="UP001147752"/>
    </source>
</evidence>
<dbReference type="AlphaFoldDB" id="A0A9W9RUB5"/>
<dbReference type="PANTHER" id="PTHR24141:SF1">
    <property type="entry name" value="2-5A-DEPENDENT RIBONUCLEASE"/>
    <property type="match status" value="1"/>
</dbReference>
<evidence type="ECO:0008006" key="6">
    <source>
        <dbReference type="Google" id="ProtNLM"/>
    </source>
</evidence>
<dbReference type="GO" id="GO:0006396">
    <property type="term" value="P:RNA processing"/>
    <property type="evidence" value="ECO:0007669"/>
    <property type="project" value="TreeGrafter"/>
</dbReference>
<dbReference type="GeneID" id="81464933"/>
<dbReference type="GO" id="GO:0003723">
    <property type="term" value="F:RNA binding"/>
    <property type="evidence" value="ECO:0007669"/>
    <property type="project" value="TreeGrafter"/>
</dbReference>
<dbReference type="EMBL" id="JAPZBT010000003">
    <property type="protein sequence ID" value="KAJ5365134.1"/>
    <property type="molecule type" value="Genomic_DNA"/>
</dbReference>
<reference evidence="4" key="1">
    <citation type="submission" date="2022-12" db="EMBL/GenBank/DDBJ databases">
        <authorList>
            <person name="Petersen C."/>
        </authorList>
    </citation>
    <scope>NUCLEOTIDE SEQUENCE</scope>
    <source>
        <strain evidence="4">IBT 3081</strain>
    </source>
</reference>
<dbReference type="Pfam" id="PF00023">
    <property type="entry name" value="Ank"/>
    <property type="match status" value="1"/>
</dbReference>
<evidence type="ECO:0000256" key="1">
    <source>
        <dbReference type="ARBA" id="ARBA00022737"/>
    </source>
</evidence>
<dbReference type="SUPFAM" id="SSF48403">
    <property type="entry name" value="Ankyrin repeat"/>
    <property type="match status" value="2"/>
</dbReference>
<name>A0A9W9RUB5_9EURO</name>
<dbReference type="SUPFAM" id="SSF57850">
    <property type="entry name" value="RING/U-box"/>
    <property type="match status" value="1"/>
</dbReference>
<dbReference type="Proteomes" id="UP001147752">
    <property type="component" value="Unassembled WGS sequence"/>
</dbReference>